<protein>
    <submittedName>
        <fullName evidence="1">Uncharacterized protein</fullName>
    </submittedName>
</protein>
<reference evidence="1 2" key="1">
    <citation type="submission" date="2016-12" db="EMBL/GenBank/DDBJ databases">
        <authorList>
            <person name="Song W.-J."/>
            <person name="Kurnit D.M."/>
        </authorList>
    </citation>
    <scope>NUCLEOTIDE SEQUENCE [LARGE SCALE GENOMIC DNA]</scope>
    <source>
        <strain evidence="1 2">CECT 9026</strain>
    </source>
</reference>
<gene>
    <name evidence="1" type="ORF">VSP9026_04428</name>
</gene>
<organism evidence="1 2">
    <name type="scientific">Vibrio spartinae</name>
    <dbReference type="NCBI Taxonomy" id="1918945"/>
    <lineage>
        <taxon>Bacteria</taxon>
        <taxon>Pseudomonadati</taxon>
        <taxon>Pseudomonadota</taxon>
        <taxon>Gammaproteobacteria</taxon>
        <taxon>Vibrionales</taxon>
        <taxon>Vibrionaceae</taxon>
        <taxon>Vibrio</taxon>
    </lineage>
</organism>
<dbReference type="OrthoDB" id="582107at2"/>
<dbReference type="Proteomes" id="UP000184774">
    <property type="component" value="Unassembled WGS sequence"/>
</dbReference>
<dbReference type="AlphaFoldDB" id="A0A1N6MAY8"/>
<dbReference type="RefSeq" id="WP_074375048.1">
    <property type="nucleotide sequence ID" value="NZ_AP024908.1"/>
</dbReference>
<evidence type="ECO:0000313" key="2">
    <source>
        <dbReference type="Proteomes" id="UP000184774"/>
    </source>
</evidence>
<name>A0A1N6MAY8_9VIBR</name>
<dbReference type="EMBL" id="FSSB01000036">
    <property type="protein sequence ID" value="SIO96625.1"/>
    <property type="molecule type" value="Genomic_DNA"/>
</dbReference>
<evidence type="ECO:0000313" key="1">
    <source>
        <dbReference type="EMBL" id="SIO96625.1"/>
    </source>
</evidence>
<proteinExistence type="predicted"/>
<sequence length="286" mass="32805">MTVVVSWTRKTKTGRELWIMSDSRLSGGKFWDYGPKIFSMGRSDAIVAFAGDTAWTYPLISQITSYVESFVNLRERVVDFLDVRKKVVRVLNDSLNFVSDAADPSLEIPECSFILAGYSVRKQDYIVNKIVFNANKKIFEIKAIKKIHGELFAIIGDKDPVSAIAGEVSRIEKKHEGKHFKLDMIPSDVFFDVLSSGKFHEIGGAPQISKIYPNMNQQHIPVYWPMNKPHDEQSIYLRGRELGDYEALDNPWVFDPESGRAYWNDFSPIKMQEKSKAARQEKFPYF</sequence>
<accession>A0A1N6MAY8</accession>